<feature type="domain" description="Anillin homology" evidence="2">
    <location>
        <begin position="347"/>
        <end position="434"/>
    </location>
</feature>
<feature type="region of interest" description="Disordered" evidence="1">
    <location>
        <begin position="67"/>
        <end position="88"/>
    </location>
</feature>
<feature type="compositionally biased region" description="Polar residues" evidence="1">
    <location>
        <begin position="67"/>
        <end position="84"/>
    </location>
</feature>
<proteinExistence type="predicted"/>
<feature type="region of interest" description="Disordered" evidence="1">
    <location>
        <begin position="1"/>
        <end position="23"/>
    </location>
</feature>
<protein>
    <recommendedName>
        <fullName evidence="2">Anillin homology domain-containing protein</fullName>
    </recommendedName>
</protein>
<feature type="region of interest" description="Disordered" evidence="1">
    <location>
        <begin position="118"/>
        <end position="160"/>
    </location>
</feature>
<feature type="compositionally biased region" description="Acidic residues" evidence="1">
    <location>
        <begin position="141"/>
        <end position="150"/>
    </location>
</feature>
<feature type="compositionally biased region" description="Low complexity" evidence="1">
    <location>
        <begin position="196"/>
        <end position="212"/>
    </location>
</feature>
<dbReference type="AlphaFoldDB" id="A0AA38ISY3"/>
<accession>A0AA38ISY3</accession>
<dbReference type="InterPro" id="IPR012966">
    <property type="entry name" value="AHD"/>
</dbReference>
<sequence>MMDQESKTIHNSTFSGSKSLRSVEDSFNPTKMKEVVEDLIMSKYGSRFQKNILKSTSRRLKRKMCSYSSSNNCENPQRSASVKITTEESDLSIGTSDVSDLISFARPDTTSEVETDNNMEMHSDTCTIDTTSTEQINTTSSDEEENEETSDDKSTDSFNPTKIKEVVEDLIMSKYGFRFQKNMLKSTSRRLKFEIGSSSSSSNCENSLCSGSIKSTSKESDLNVSTSDLSDLILNSVASTTPSQEEDEETSGDKSADLSLQLRTRKEFILLRTREQILKAIQYQENQKKLSFYKERLEAEKLLLVTDLRLECLSWETAERKNLQSVNRFYSGNIEISNIRIFPKFYDNQHFVCLIISGSKVFATEGGKLKSNGGIYFNQKITIPNLQSDFKLRLEIYSTTAKALKTSTSLQTLHNFRDYGHDNYVPFRKSSYSLWEKTHIKACNHSKTGHLQVQLDAGMLTACISTHANVNKNLSSFVHVNEVRENILPERGSFVI</sequence>
<name>A0AA38ISY3_9CUCU</name>
<evidence type="ECO:0000256" key="1">
    <source>
        <dbReference type="SAM" id="MobiDB-lite"/>
    </source>
</evidence>
<feature type="compositionally biased region" description="Polar residues" evidence="1">
    <location>
        <begin position="9"/>
        <end position="23"/>
    </location>
</feature>
<dbReference type="Pfam" id="PF08174">
    <property type="entry name" value="Anillin"/>
    <property type="match status" value="1"/>
</dbReference>
<gene>
    <name evidence="3" type="ORF">Zmor_005229</name>
</gene>
<organism evidence="3 4">
    <name type="scientific">Zophobas morio</name>
    <dbReference type="NCBI Taxonomy" id="2755281"/>
    <lineage>
        <taxon>Eukaryota</taxon>
        <taxon>Metazoa</taxon>
        <taxon>Ecdysozoa</taxon>
        <taxon>Arthropoda</taxon>
        <taxon>Hexapoda</taxon>
        <taxon>Insecta</taxon>
        <taxon>Pterygota</taxon>
        <taxon>Neoptera</taxon>
        <taxon>Endopterygota</taxon>
        <taxon>Coleoptera</taxon>
        <taxon>Polyphaga</taxon>
        <taxon>Cucujiformia</taxon>
        <taxon>Tenebrionidae</taxon>
        <taxon>Zophobas</taxon>
    </lineage>
</organism>
<dbReference type="Proteomes" id="UP001168821">
    <property type="component" value="Unassembled WGS sequence"/>
</dbReference>
<feature type="compositionally biased region" description="Polar residues" evidence="1">
    <location>
        <begin position="118"/>
        <end position="137"/>
    </location>
</feature>
<feature type="region of interest" description="Disordered" evidence="1">
    <location>
        <begin position="195"/>
        <end position="220"/>
    </location>
</feature>
<comment type="caution">
    <text evidence="3">The sequence shown here is derived from an EMBL/GenBank/DDBJ whole genome shotgun (WGS) entry which is preliminary data.</text>
</comment>
<evidence type="ECO:0000313" key="3">
    <source>
        <dbReference type="EMBL" id="KAJ3660798.1"/>
    </source>
</evidence>
<keyword evidence="4" id="KW-1185">Reference proteome</keyword>
<reference evidence="3" key="1">
    <citation type="journal article" date="2023" name="G3 (Bethesda)">
        <title>Whole genome assemblies of Zophobas morio and Tenebrio molitor.</title>
        <authorList>
            <person name="Kaur S."/>
            <person name="Stinson S.A."/>
            <person name="diCenzo G.C."/>
        </authorList>
    </citation>
    <scope>NUCLEOTIDE SEQUENCE</scope>
    <source>
        <strain evidence="3">QUZm001</strain>
    </source>
</reference>
<evidence type="ECO:0000313" key="4">
    <source>
        <dbReference type="Proteomes" id="UP001168821"/>
    </source>
</evidence>
<evidence type="ECO:0000259" key="2">
    <source>
        <dbReference type="Pfam" id="PF08174"/>
    </source>
</evidence>
<dbReference type="EMBL" id="JALNTZ010000002">
    <property type="protein sequence ID" value="KAJ3660798.1"/>
    <property type="molecule type" value="Genomic_DNA"/>
</dbReference>